<reference evidence="1 2" key="1">
    <citation type="journal article" date="2022" name="bioRxiv">
        <title>The genome of the oomycete Peronosclerospora sorghi, a cosmopolitan pathogen of maize and sorghum, is inflated with dispersed pseudogenes.</title>
        <authorList>
            <person name="Fletcher K."/>
            <person name="Martin F."/>
            <person name="Isakeit T."/>
            <person name="Cavanaugh K."/>
            <person name="Magill C."/>
            <person name="Michelmore R."/>
        </authorList>
    </citation>
    <scope>NUCLEOTIDE SEQUENCE [LARGE SCALE GENOMIC DNA]</scope>
    <source>
        <strain evidence="1">P6</strain>
    </source>
</reference>
<sequence>MLAKNQRFFICTTDGIFRSTRSCHNGITDTSKPAPLTRKPLQPKRSSTKSQRVTTPVLKTPTGASSAEKTSRSHFSYTPYTGPLPPLTVESSFAPKGGQVSDRRLKSASPTQTKKSGSARKSRPPVAEKAQ</sequence>
<evidence type="ECO:0000313" key="1">
    <source>
        <dbReference type="EMBL" id="KAI9906201.1"/>
    </source>
</evidence>
<keyword evidence="2" id="KW-1185">Reference proteome</keyword>
<proteinExistence type="predicted"/>
<accession>A0ACC0VL42</accession>
<organism evidence="1 2">
    <name type="scientific">Peronosclerospora sorghi</name>
    <dbReference type="NCBI Taxonomy" id="230839"/>
    <lineage>
        <taxon>Eukaryota</taxon>
        <taxon>Sar</taxon>
        <taxon>Stramenopiles</taxon>
        <taxon>Oomycota</taxon>
        <taxon>Peronosporomycetes</taxon>
        <taxon>Peronosporales</taxon>
        <taxon>Peronosporaceae</taxon>
        <taxon>Peronosclerospora</taxon>
    </lineage>
</organism>
<gene>
    <name evidence="1" type="ORF">PsorP6_016521</name>
</gene>
<dbReference type="EMBL" id="CM047587">
    <property type="protein sequence ID" value="KAI9906201.1"/>
    <property type="molecule type" value="Genomic_DNA"/>
</dbReference>
<evidence type="ECO:0000313" key="2">
    <source>
        <dbReference type="Proteomes" id="UP001163321"/>
    </source>
</evidence>
<name>A0ACC0VL42_9STRA</name>
<comment type="caution">
    <text evidence="1">The sequence shown here is derived from an EMBL/GenBank/DDBJ whole genome shotgun (WGS) entry which is preliminary data.</text>
</comment>
<dbReference type="Proteomes" id="UP001163321">
    <property type="component" value="Chromosome 8"/>
</dbReference>
<protein>
    <submittedName>
        <fullName evidence="1">Uncharacterized protein</fullName>
    </submittedName>
</protein>